<dbReference type="Proteomes" id="UP000285575">
    <property type="component" value="Unassembled WGS sequence"/>
</dbReference>
<dbReference type="RefSeq" id="WP_128227587.1">
    <property type="nucleotide sequence ID" value="NZ_SACR01000002.1"/>
</dbReference>
<evidence type="ECO:0000256" key="2">
    <source>
        <dbReference type="SAM" id="Phobius"/>
    </source>
</evidence>
<reference evidence="3 4" key="1">
    <citation type="submission" date="2019-01" db="EMBL/GenBank/DDBJ databases">
        <authorList>
            <person name="Chen W.-M."/>
        </authorList>
    </citation>
    <scope>NUCLEOTIDE SEQUENCE [LARGE SCALE GENOMIC DNA]</scope>
    <source>
        <strain evidence="3 4">KYPY4</strain>
    </source>
</reference>
<evidence type="ECO:0008006" key="5">
    <source>
        <dbReference type="Google" id="ProtNLM"/>
    </source>
</evidence>
<name>A0A437RK46_9BURK</name>
<protein>
    <recommendedName>
        <fullName evidence="5">Transmembrane protein</fullName>
    </recommendedName>
</protein>
<keyword evidence="2" id="KW-0472">Membrane</keyword>
<keyword evidence="4" id="KW-1185">Reference proteome</keyword>
<evidence type="ECO:0000313" key="4">
    <source>
        <dbReference type="Proteomes" id="UP000285575"/>
    </source>
</evidence>
<accession>A0A437RK46</accession>
<dbReference type="OrthoDB" id="8565731at2"/>
<feature type="transmembrane region" description="Helical" evidence="2">
    <location>
        <begin position="30"/>
        <end position="49"/>
    </location>
</feature>
<dbReference type="EMBL" id="SACR01000002">
    <property type="protein sequence ID" value="RVU47118.1"/>
    <property type="molecule type" value="Genomic_DNA"/>
</dbReference>
<keyword evidence="2" id="KW-1133">Transmembrane helix</keyword>
<keyword evidence="2" id="KW-0812">Transmembrane</keyword>
<sequence>MYLIAIAWIYVVLMMAVAEALSTQGSVLGAFFTFLLYGMLPLSIFLYIFGTPARRRARRAAEAAEEAALAAAAAGSGAPDGGGHAAGDTVAAERKET</sequence>
<comment type="caution">
    <text evidence="3">The sequence shown here is derived from an EMBL/GenBank/DDBJ whole genome shotgun (WGS) entry which is preliminary data.</text>
</comment>
<evidence type="ECO:0000256" key="1">
    <source>
        <dbReference type="SAM" id="MobiDB-lite"/>
    </source>
</evidence>
<gene>
    <name evidence="3" type="ORF">EOE66_04965</name>
</gene>
<proteinExistence type="predicted"/>
<feature type="region of interest" description="Disordered" evidence="1">
    <location>
        <begin position="74"/>
        <end position="97"/>
    </location>
</feature>
<dbReference type="AlphaFoldDB" id="A0A437RK46"/>
<organism evidence="3 4">
    <name type="scientific">Rubrivivax rivuli</name>
    <dbReference type="NCBI Taxonomy" id="1862385"/>
    <lineage>
        <taxon>Bacteria</taxon>
        <taxon>Pseudomonadati</taxon>
        <taxon>Pseudomonadota</taxon>
        <taxon>Betaproteobacteria</taxon>
        <taxon>Burkholderiales</taxon>
        <taxon>Sphaerotilaceae</taxon>
        <taxon>Rubrivivax</taxon>
    </lineage>
</organism>
<evidence type="ECO:0000313" key="3">
    <source>
        <dbReference type="EMBL" id="RVU47118.1"/>
    </source>
</evidence>